<accession>A0A183L6H5</accession>
<organism evidence="3">
    <name type="scientific">Schistosoma curassoni</name>
    <dbReference type="NCBI Taxonomy" id="6186"/>
    <lineage>
        <taxon>Eukaryota</taxon>
        <taxon>Metazoa</taxon>
        <taxon>Spiralia</taxon>
        <taxon>Lophotrochozoa</taxon>
        <taxon>Platyhelminthes</taxon>
        <taxon>Trematoda</taxon>
        <taxon>Digenea</taxon>
        <taxon>Strigeidida</taxon>
        <taxon>Schistosomatoidea</taxon>
        <taxon>Schistosomatidae</taxon>
        <taxon>Schistosoma</taxon>
    </lineage>
</organism>
<reference evidence="3" key="1">
    <citation type="submission" date="2016-06" db="UniProtKB">
        <authorList>
            <consortium name="WormBaseParasite"/>
        </authorList>
    </citation>
    <scope>IDENTIFICATION</scope>
</reference>
<dbReference type="EMBL" id="UZAK01051383">
    <property type="protein sequence ID" value="VDP80838.1"/>
    <property type="molecule type" value="Genomic_DNA"/>
</dbReference>
<dbReference type="WBParaSite" id="SCUD_0002294701-mRNA-1">
    <property type="protein sequence ID" value="SCUD_0002294701-mRNA-1"/>
    <property type="gene ID" value="SCUD_0002294701"/>
</dbReference>
<proteinExistence type="predicted"/>
<name>A0A183L6H5_9TREM</name>
<protein>
    <submittedName>
        <fullName evidence="3">Anaphase-promoting complex subunit CDC26</fullName>
    </submittedName>
</protein>
<gene>
    <name evidence="1" type="ORF">SCUD_LOCUS22944</name>
</gene>
<dbReference type="Proteomes" id="UP000279833">
    <property type="component" value="Unassembled WGS sequence"/>
</dbReference>
<dbReference type="AlphaFoldDB" id="A0A183L6H5"/>
<evidence type="ECO:0000313" key="3">
    <source>
        <dbReference type="WBParaSite" id="SCUD_0002294701-mRNA-1"/>
    </source>
</evidence>
<evidence type="ECO:0000313" key="1">
    <source>
        <dbReference type="EMBL" id="VDP80838.1"/>
    </source>
</evidence>
<keyword evidence="2" id="KW-1185">Reference proteome</keyword>
<sequence>MSFEEFISLPDSVLHKQQSIENAEKFSIQLNEEIEENVEHSEDQYLTPRQKIKLNKATESDRTTAVLRYFSTCSSIKLLVCLSII</sequence>
<reference evidence="1 2" key="2">
    <citation type="submission" date="2018-11" db="EMBL/GenBank/DDBJ databases">
        <authorList>
            <consortium name="Pathogen Informatics"/>
        </authorList>
    </citation>
    <scope>NUCLEOTIDE SEQUENCE [LARGE SCALE GENOMIC DNA]</scope>
    <source>
        <strain evidence="1">Dakar</strain>
        <strain evidence="2">Dakar, Senegal</strain>
    </source>
</reference>
<evidence type="ECO:0000313" key="2">
    <source>
        <dbReference type="Proteomes" id="UP000279833"/>
    </source>
</evidence>